<dbReference type="EMBL" id="JACBAZ010000004">
    <property type="protein sequence ID" value="NWK56086.1"/>
    <property type="molecule type" value="Genomic_DNA"/>
</dbReference>
<sequence length="136" mass="14348">MAEALLKVALEDGLNISVASAGVAAMPGQKMSRETHAILASKSAGMDGFRSQSVDEDLLEGVDLVIPMTSSHAQMLRYAFPACEAEIRLMCDFISPDEGMEGADIPDPFGMGVDAYEEVAAVMDLAVPGIKKALND</sequence>
<dbReference type="InterPro" id="IPR023485">
    <property type="entry name" value="Ptyr_pPase"/>
</dbReference>
<proteinExistence type="predicted"/>
<dbReference type="Pfam" id="PF01451">
    <property type="entry name" value="LMWPc"/>
    <property type="match status" value="1"/>
</dbReference>
<dbReference type="Proteomes" id="UP000557872">
    <property type="component" value="Unassembled WGS sequence"/>
</dbReference>
<comment type="caution">
    <text evidence="2">The sequence shown here is derived from an EMBL/GenBank/DDBJ whole genome shotgun (WGS) entry which is preliminary data.</text>
</comment>
<feature type="domain" description="Phosphotyrosine protein phosphatase I" evidence="1">
    <location>
        <begin position="1"/>
        <end position="133"/>
    </location>
</feature>
<evidence type="ECO:0000313" key="3">
    <source>
        <dbReference type="Proteomes" id="UP000557872"/>
    </source>
</evidence>
<accession>A0A851GF91</accession>
<keyword evidence="3" id="KW-1185">Reference proteome</keyword>
<dbReference type="AlphaFoldDB" id="A0A851GF91"/>
<dbReference type="Gene3D" id="3.40.50.2300">
    <property type="match status" value="1"/>
</dbReference>
<dbReference type="SUPFAM" id="SSF52788">
    <property type="entry name" value="Phosphotyrosine protein phosphatases I"/>
    <property type="match status" value="1"/>
</dbReference>
<gene>
    <name evidence="2" type="ORF">HW115_10730</name>
</gene>
<organism evidence="2 3">
    <name type="scientific">Oceaniferula marina</name>
    <dbReference type="NCBI Taxonomy" id="2748318"/>
    <lineage>
        <taxon>Bacteria</taxon>
        <taxon>Pseudomonadati</taxon>
        <taxon>Verrucomicrobiota</taxon>
        <taxon>Verrucomicrobiia</taxon>
        <taxon>Verrucomicrobiales</taxon>
        <taxon>Verrucomicrobiaceae</taxon>
        <taxon>Oceaniferula</taxon>
    </lineage>
</organism>
<name>A0A851GF91_9BACT</name>
<protein>
    <recommendedName>
        <fullName evidence="1">Phosphotyrosine protein phosphatase I domain-containing protein</fullName>
    </recommendedName>
</protein>
<dbReference type="InterPro" id="IPR036196">
    <property type="entry name" value="Ptyr_pPase_sf"/>
</dbReference>
<evidence type="ECO:0000259" key="1">
    <source>
        <dbReference type="SMART" id="SM00226"/>
    </source>
</evidence>
<dbReference type="SMART" id="SM00226">
    <property type="entry name" value="LMWPc"/>
    <property type="match status" value="1"/>
</dbReference>
<reference evidence="2 3" key="1">
    <citation type="submission" date="2020-07" db="EMBL/GenBank/DDBJ databases">
        <title>Roseicoccus Jingziensis gen. nov., sp. nov., isolated from coastal seawater.</title>
        <authorList>
            <person name="Feng X."/>
        </authorList>
    </citation>
    <scope>NUCLEOTIDE SEQUENCE [LARGE SCALE GENOMIC DNA]</scope>
    <source>
        <strain evidence="2 3">N1E253</strain>
    </source>
</reference>
<evidence type="ECO:0000313" key="2">
    <source>
        <dbReference type="EMBL" id="NWK56086.1"/>
    </source>
</evidence>